<dbReference type="GO" id="GO:0005634">
    <property type="term" value="C:nucleus"/>
    <property type="evidence" value="ECO:0007669"/>
    <property type="project" value="InterPro"/>
</dbReference>
<dbReference type="Pfam" id="PF00956">
    <property type="entry name" value="NAP"/>
    <property type="match status" value="2"/>
</dbReference>
<dbReference type="EnsemblMetazoa" id="AEPI007553-RA">
    <property type="protein sequence ID" value="AEPI007553-PA"/>
    <property type="gene ID" value="AEPI007553"/>
</dbReference>
<dbReference type="SUPFAM" id="SSF143113">
    <property type="entry name" value="NAP-like"/>
    <property type="match status" value="1"/>
</dbReference>
<feature type="region of interest" description="Disordered" evidence="3">
    <location>
        <begin position="316"/>
        <end position="349"/>
    </location>
</feature>
<dbReference type="STRING" id="199890.A0A182PKT6"/>
<dbReference type="InterPro" id="IPR037231">
    <property type="entry name" value="NAP-like_sf"/>
</dbReference>
<feature type="region of interest" description="Disordered" evidence="3">
    <location>
        <begin position="1"/>
        <end position="25"/>
    </location>
</feature>
<evidence type="ECO:0008006" key="6">
    <source>
        <dbReference type="Google" id="ProtNLM"/>
    </source>
</evidence>
<dbReference type="Proteomes" id="UP000075885">
    <property type="component" value="Unassembled WGS sequence"/>
</dbReference>
<dbReference type="GO" id="GO:0006334">
    <property type="term" value="P:nucleosome assembly"/>
    <property type="evidence" value="ECO:0007669"/>
    <property type="project" value="InterPro"/>
</dbReference>
<evidence type="ECO:0000256" key="2">
    <source>
        <dbReference type="RuleBase" id="RU003876"/>
    </source>
</evidence>
<evidence type="ECO:0000313" key="4">
    <source>
        <dbReference type="EnsemblMetazoa" id="AEPI007553-PA"/>
    </source>
</evidence>
<organism evidence="4 5">
    <name type="scientific">Anopheles epiroticus</name>
    <dbReference type="NCBI Taxonomy" id="199890"/>
    <lineage>
        <taxon>Eukaryota</taxon>
        <taxon>Metazoa</taxon>
        <taxon>Ecdysozoa</taxon>
        <taxon>Arthropoda</taxon>
        <taxon>Hexapoda</taxon>
        <taxon>Insecta</taxon>
        <taxon>Pterygota</taxon>
        <taxon>Neoptera</taxon>
        <taxon>Endopterygota</taxon>
        <taxon>Diptera</taxon>
        <taxon>Nematocera</taxon>
        <taxon>Culicoidea</taxon>
        <taxon>Culicidae</taxon>
        <taxon>Anophelinae</taxon>
        <taxon>Anopheles</taxon>
    </lineage>
</organism>
<dbReference type="InterPro" id="IPR002164">
    <property type="entry name" value="NAP_family"/>
</dbReference>
<protein>
    <recommendedName>
        <fullName evidence="6">Nucleosome assembly protein 1-like 4</fullName>
    </recommendedName>
</protein>
<dbReference type="Gene3D" id="3.30.1120.90">
    <property type="entry name" value="Nucleosome assembly protein"/>
    <property type="match status" value="1"/>
</dbReference>
<reference evidence="4" key="2">
    <citation type="submission" date="2020-05" db="UniProtKB">
        <authorList>
            <consortium name="EnsemblMetazoa"/>
        </authorList>
    </citation>
    <scope>IDENTIFICATION</scope>
    <source>
        <strain evidence="4">Epiroticus2</strain>
    </source>
</reference>
<evidence type="ECO:0000313" key="5">
    <source>
        <dbReference type="Proteomes" id="UP000075885"/>
    </source>
</evidence>
<proteinExistence type="inferred from homology"/>
<evidence type="ECO:0000256" key="3">
    <source>
        <dbReference type="SAM" id="MobiDB-lite"/>
    </source>
</evidence>
<accession>A0A182PKT6</accession>
<sequence length="349" mass="39345">MADNEATEAATNSPSVPSPTNEPPLEKTEQFLLHQIAVIERRIKDLEMAQSPASSPVPPNIQAKLYALRKIQLEIVDREVQFHLKAHAMECEFQSEFAECQDKIARIVNGQDVPELVDSNPAPNDVADQPKGIPEFWLSVLKSSFLEHMITQTDEPVLKQLQDLRVVLFNEPVPGFELEFHFAPNDCFTNEVLKKKYLLRCAPNPNEPAKFNGFEIYACEGCSIDWKPEHNLVESPGCSFFDFFTPENMTNGDYDADFNEAIMECDFQYGYHIKETIIPRAVFLFLKENVNLGDESHFTCCCDRCVYIDGLNELGGGQSINEEEEEEPAASQEVRSSSPNVEEPESASV</sequence>
<reference evidence="5" key="1">
    <citation type="submission" date="2013-03" db="EMBL/GenBank/DDBJ databases">
        <title>The Genome Sequence of Anopheles epiroticus epiroticus2.</title>
        <authorList>
            <consortium name="The Broad Institute Genomics Platform"/>
            <person name="Neafsey D.E."/>
            <person name="Howell P."/>
            <person name="Walker B."/>
            <person name="Young S.K."/>
            <person name="Zeng Q."/>
            <person name="Gargeya S."/>
            <person name="Fitzgerald M."/>
            <person name="Haas B."/>
            <person name="Abouelleil A."/>
            <person name="Allen A.W."/>
            <person name="Alvarado L."/>
            <person name="Arachchi H.M."/>
            <person name="Berlin A.M."/>
            <person name="Chapman S.B."/>
            <person name="Gainer-Dewar J."/>
            <person name="Goldberg J."/>
            <person name="Griggs A."/>
            <person name="Gujja S."/>
            <person name="Hansen M."/>
            <person name="Howarth C."/>
            <person name="Imamovic A."/>
            <person name="Ireland A."/>
            <person name="Larimer J."/>
            <person name="McCowan C."/>
            <person name="Murphy C."/>
            <person name="Pearson M."/>
            <person name="Poon T.W."/>
            <person name="Priest M."/>
            <person name="Roberts A."/>
            <person name="Saif S."/>
            <person name="Shea T."/>
            <person name="Sisk P."/>
            <person name="Sykes S."/>
            <person name="Wortman J."/>
            <person name="Nusbaum C."/>
            <person name="Birren B."/>
        </authorList>
    </citation>
    <scope>NUCLEOTIDE SEQUENCE [LARGE SCALE GENOMIC DNA]</scope>
    <source>
        <strain evidence="5">Epiroticus2</strain>
    </source>
</reference>
<comment type="similarity">
    <text evidence="1 2">Belongs to the nucleosome assembly protein (NAP) family.</text>
</comment>
<dbReference type="VEuPathDB" id="VectorBase:AEPI007553"/>
<dbReference type="AlphaFoldDB" id="A0A182PKT6"/>
<keyword evidence="5" id="KW-1185">Reference proteome</keyword>
<name>A0A182PKT6_9DIPT</name>
<dbReference type="PANTHER" id="PTHR11875">
    <property type="entry name" value="TESTIS-SPECIFIC Y-ENCODED PROTEIN"/>
    <property type="match status" value="1"/>
</dbReference>
<evidence type="ECO:0000256" key="1">
    <source>
        <dbReference type="ARBA" id="ARBA00009947"/>
    </source>
</evidence>